<dbReference type="KEGG" id="fli:Fleli_2939"/>
<dbReference type="STRING" id="880071.Fleli_2939"/>
<proteinExistence type="predicted"/>
<protein>
    <submittedName>
        <fullName evidence="1">Uncharacterized protein</fullName>
    </submittedName>
</protein>
<name>I4AMV1_BERLS</name>
<dbReference type="EMBL" id="CP003345">
    <property type="protein sequence ID" value="AFM05286.1"/>
    <property type="molecule type" value="Genomic_DNA"/>
</dbReference>
<gene>
    <name evidence="1" type="ordered locus">Fleli_2939</name>
</gene>
<dbReference type="HOGENOM" id="CLU_1832208_0_0_10"/>
<organism evidence="1 2">
    <name type="scientific">Bernardetia litoralis (strain ATCC 23117 / DSM 6794 / NBRC 15988 / NCIMB 1366 / Fx l1 / Sio-4)</name>
    <name type="common">Flexibacter litoralis</name>
    <dbReference type="NCBI Taxonomy" id="880071"/>
    <lineage>
        <taxon>Bacteria</taxon>
        <taxon>Pseudomonadati</taxon>
        <taxon>Bacteroidota</taxon>
        <taxon>Cytophagia</taxon>
        <taxon>Cytophagales</taxon>
        <taxon>Bernardetiaceae</taxon>
        <taxon>Bernardetia</taxon>
    </lineage>
</organism>
<dbReference type="Proteomes" id="UP000006054">
    <property type="component" value="Chromosome"/>
</dbReference>
<evidence type="ECO:0000313" key="2">
    <source>
        <dbReference type="Proteomes" id="UP000006054"/>
    </source>
</evidence>
<sequence length="140" mass="16314">MTVVCFACSKEKLYRYQDDFELYLKEVHQLKESDFEESIFYVLDIESCSCSELNLKSLSMLLTSNNLVLITVGKSKIWENYKSKLNHFTILEDSTGKVHRYETGLGKPLLLHYRNQEIIYYQNVIDPEVAKASAYILNPN</sequence>
<dbReference type="eggNOG" id="ENOG5033KWI">
    <property type="taxonomic scope" value="Bacteria"/>
</dbReference>
<evidence type="ECO:0000313" key="1">
    <source>
        <dbReference type="EMBL" id="AFM05286.1"/>
    </source>
</evidence>
<dbReference type="AlphaFoldDB" id="I4AMV1"/>
<accession>I4AMV1</accession>
<keyword evidence="2" id="KW-1185">Reference proteome</keyword>
<reference evidence="2" key="1">
    <citation type="submission" date="2012-06" db="EMBL/GenBank/DDBJ databases">
        <title>The complete genome of Flexibacter litoralis DSM 6794.</title>
        <authorList>
            <person name="Lucas S."/>
            <person name="Copeland A."/>
            <person name="Lapidus A."/>
            <person name="Glavina del Rio T."/>
            <person name="Dalin E."/>
            <person name="Tice H."/>
            <person name="Bruce D."/>
            <person name="Goodwin L."/>
            <person name="Pitluck S."/>
            <person name="Peters L."/>
            <person name="Ovchinnikova G."/>
            <person name="Lu M."/>
            <person name="Kyrpides N."/>
            <person name="Mavromatis K."/>
            <person name="Ivanova N."/>
            <person name="Brettin T."/>
            <person name="Detter J.C."/>
            <person name="Han C."/>
            <person name="Larimer F."/>
            <person name="Land M."/>
            <person name="Hauser L."/>
            <person name="Markowitz V."/>
            <person name="Cheng J.-F."/>
            <person name="Hugenholtz P."/>
            <person name="Woyke T."/>
            <person name="Wu D."/>
            <person name="Spring S."/>
            <person name="Lang E."/>
            <person name="Kopitz M."/>
            <person name="Brambilla E."/>
            <person name="Klenk H.-P."/>
            <person name="Eisen J.A."/>
        </authorList>
    </citation>
    <scope>NUCLEOTIDE SEQUENCE [LARGE SCALE GENOMIC DNA]</scope>
    <source>
        <strain evidence="2">ATCC 23117 / DSM 6794 / NBRC 15988 / NCIMB 1366 / Sio-4</strain>
    </source>
</reference>